<gene>
    <name evidence="3" type="ORF">NP596_09395</name>
</gene>
<dbReference type="Pfam" id="PF00534">
    <property type="entry name" value="Glycos_transf_1"/>
    <property type="match status" value="1"/>
</dbReference>
<dbReference type="PANTHER" id="PTHR46401:SF2">
    <property type="entry name" value="GLYCOSYLTRANSFERASE WBBK-RELATED"/>
    <property type="match status" value="1"/>
</dbReference>
<accession>A0ABT1U586</accession>
<dbReference type="CDD" id="cd03794">
    <property type="entry name" value="GT4_WbuB-like"/>
    <property type="match status" value="1"/>
</dbReference>
<dbReference type="Proteomes" id="UP001524586">
    <property type="component" value="Unassembled WGS sequence"/>
</dbReference>
<dbReference type="SUPFAM" id="SSF53756">
    <property type="entry name" value="UDP-Glycosyltransferase/glycogen phosphorylase"/>
    <property type="match status" value="1"/>
</dbReference>
<dbReference type="PANTHER" id="PTHR46401">
    <property type="entry name" value="GLYCOSYLTRANSFERASE WBBK-RELATED"/>
    <property type="match status" value="1"/>
</dbReference>
<dbReference type="InterPro" id="IPR001296">
    <property type="entry name" value="Glyco_trans_1"/>
</dbReference>
<sequence>MTQPSKPKLIFINRYFYPDHSATSQMLSDLAFGLAKLDNRQSIHIVTSRQRYDDAAARLPAYEVIQDVHVHRIATTRFGRQNLLGRAIDYLSFYAASFITLIKLTQAGDTLIAKTDPPLISVVAALVSTIKRAHLVNWLQDLFPEVAAELGVKLARGLPYSLLKTIRNKTLHHAEMNIAIGELMAERLRREGIPSHKITVIHNWADGEQLKPVPHEQNPLRTEWGLQGKFVVGYSGNLGRSHDFSTILDAAQALKQREDIVFLLIGGGAQLPRVQQECREKGLSNVMFKPYQPREKLSESLSVADVHLISLKPELESLIVPSKFYGVLAVGRPVIFIGDKQGELAKIIQKQNSGQIVEQNDYSQLITAINSQYASEVDVSEIRQLFEQSFSKTRAIREFSDVFELNN</sequence>
<keyword evidence="1" id="KW-0808">Transferase</keyword>
<protein>
    <submittedName>
        <fullName evidence="3">Glycosyltransferase family 4 protein</fullName>
    </submittedName>
</protein>
<dbReference type="RefSeq" id="WP_256615069.1">
    <property type="nucleotide sequence ID" value="NZ_JANIBK010000038.1"/>
</dbReference>
<feature type="domain" description="Glycosyl transferase family 1" evidence="2">
    <location>
        <begin position="224"/>
        <end position="374"/>
    </location>
</feature>
<name>A0ABT1U586_9GAMM</name>
<keyword evidence="4" id="KW-1185">Reference proteome</keyword>
<reference evidence="3 4" key="1">
    <citation type="submission" date="2022-07" db="EMBL/GenBank/DDBJ databases">
        <title>Methylomonas rivi sp. nov., Methylomonas rosea sp. nov., Methylomonas aureus sp. nov. and Methylomonas subterranea sp. nov., four novel methanotrophs isolated from a freshwater creek and the deep terrestrial subsurface.</title>
        <authorList>
            <person name="Abin C."/>
            <person name="Sankaranarayanan K."/>
            <person name="Garner C."/>
            <person name="Sindelar R."/>
            <person name="Kotary K."/>
            <person name="Garner R."/>
            <person name="Barclay S."/>
            <person name="Lawson P."/>
            <person name="Krumholz L."/>
        </authorList>
    </citation>
    <scope>NUCLEOTIDE SEQUENCE [LARGE SCALE GENOMIC DNA]</scope>
    <source>
        <strain evidence="3 4">WSC-6</strain>
    </source>
</reference>
<evidence type="ECO:0000259" key="2">
    <source>
        <dbReference type="Pfam" id="PF00534"/>
    </source>
</evidence>
<evidence type="ECO:0000313" key="3">
    <source>
        <dbReference type="EMBL" id="MCQ8128673.1"/>
    </source>
</evidence>
<dbReference type="EMBL" id="JANIBK010000038">
    <property type="protein sequence ID" value="MCQ8128673.1"/>
    <property type="molecule type" value="Genomic_DNA"/>
</dbReference>
<evidence type="ECO:0000313" key="4">
    <source>
        <dbReference type="Proteomes" id="UP001524586"/>
    </source>
</evidence>
<proteinExistence type="predicted"/>
<comment type="caution">
    <text evidence="3">The sequence shown here is derived from an EMBL/GenBank/DDBJ whole genome shotgun (WGS) entry which is preliminary data.</text>
</comment>
<organism evidence="3 4">
    <name type="scientific">Methylomonas rivi</name>
    <dbReference type="NCBI Taxonomy" id="2952226"/>
    <lineage>
        <taxon>Bacteria</taxon>
        <taxon>Pseudomonadati</taxon>
        <taxon>Pseudomonadota</taxon>
        <taxon>Gammaproteobacteria</taxon>
        <taxon>Methylococcales</taxon>
        <taxon>Methylococcaceae</taxon>
        <taxon>Methylomonas</taxon>
    </lineage>
</organism>
<dbReference type="Gene3D" id="3.40.50.2000">
    <property type="entry name" value="Glycogen Phosphorylase B"/>
    <property type="match status" value="2"/>
</dbReference>
<evidence type="ECO:0000256" key="1">
    <source>
        <dbReference type="ARBA" id="ARBA00022679"/>
    </source>
</evidence>